<feature type="region of interest" description="Disordered" evidence="6">
    <location>
        <begin position="76"/>
        <end position="99"/>
    </location>
</feature>
<accession>A0AAN6E161</accession>
<dbReference type="InterPro" id="IPR007219">
    <property type="entry name" value="XnlR_reg_dom"/>
</dbReference>
<evidence type="ECO:0000256" key="6">
    <source>
        <dbReference type="SAM" id="MobiDB-lite"/>
    </source>
</evidence>
<dbReference type="GO" id="GO:0003677">
    <property type="term" value="F:DNA binding"/>
    <property type="evidence" value="ECO:0007669"/>
    <property type="project" value="UniProtKB-KW"/>
</dbReference>
<evidence type="ECO:0000313" key="8">
    <source>
        <dbReference type="EMBL" id="KAI1615913.1"/>
    </source>
</evidence>
<gene>
    <name evidence="8" type="ORF">EDD36DRAFT_118847</name>
</gene>
<evidence type="ECO:0000313" key="9">
    <source>
        <dbReference type="Proteomes" id="UP001203852"/>
    </source>
</evidence>
<organism evidence="8 9">
    <name type="scientific">Exophiala viscosa</name>
    <dbReference type="NCBI Taxonomy" id="2486360"/>
    <lineage>
        <taxon>Eukaryota</taxon>
        <taxon>Fungi</taxon>
        <taxon>Dikarya</taxon>
        <taxon>Ascomycota</taxon>
        <taxon>Pezizomycotina</taxon>
        <taxon>Eurotiomycetes</taxon>
        <taxon>Chaetothyriomycetidae</taxon>
        <taxon>Chaetothyriales</taxon>
        <taxon>Herpotrichiellaceae</taxon>
        <taxon>Exophiala</taxon>
    </lineage>
</organism>
<dbReference type="Pfam" id="PF00172">
    <property type="entry name" value="Zn_clus"/>
    <property type="match status" value="1"/>
</dbReference>
<evidence type="ECO:0000256" key="5">
    <source>
        <dbReference type="ARBA" id="ARBA00023242"/>
    </source>
</evidence>
<protein>
    <submittedName>
        <fullName evidence="8">Fungal-specific transcription factor domain-containing protein</fullName>
    </submittedName>
</protein>
<feature type="compositionally biased region" description="Basic and acidic residues" evidence="6">
    <location>
        <begin position="76"/>
        <end position="85"/>
    </location>
</feature>
<dbReference type="PROSITE" id="PS50048">
    <property type="entry name" value="ZN2_CY6_FUNGAL_2"/>
    <property type="match status" value="1"/>
</dbReference>
<keyword evidence="9" id="KW-1185">Reference proteome</keyword>
<dbReference type="InterPro" id="IPR001138">
    <property type="entry name" value="Zn2Cys6_DnaBD"/>
</dbReference>
<keyword evidence="3" id="KW-0238">DNA-binding</keyword>
<dbReference type="PROSITE" id="PS00463">
    <property type="entry name" value="ZN2_CY6_FUNGAL_1"/>
    <property type="match status" value="1"/>
</dbReference>
<dbReference type="EMBL" id="MU404351">
    <property type="protein sequence ID" value="KAI1615913.1"/>
    <property type="molecule type" value="Genomic_DNA"/>
</dbReference>
<dbReference type="Gene3D" id="4.10.240.10">
    <property type="entry name" value="Zn(2)-C6 fungal-type DNA-binding domain"/>
    <property type="match status" value="1"/>
</dbReference>
<dbReference type="GO" id="GO:0006351">
    <property type="term" value="P:DNA-templated transcription"/>
    <property type="evidence" value="ECO:0007669"/>
    <property type="project" value="InterPro"/>
</dbReference>
<dbReference type="Proteomes" id="UP001203852">
    <property type="component" value="Unassembled WGS sequence"/>
</dbReference>
<evidence type="ECO:0000256" key="3">
    <source>
        <dbReference type="ARBA" id="ARBA00023125"/>
    </source>
</evidence>
<dbReference type="Pfam" id="PF04082">
    <property type="entry name" value="Fungal_trans"/>
    <property type="match status" value="1"/>
</dbReference>
<dbReference type="CDD" id="cd12148">
    <property type="entry name" value="fungal_TF_MHR"/>
    <property type="match status" value="1"/>
</dbReference>
<comment type="caution">
    <text evidence="8">The sequence shown here is derived from an EMBL/GenBank/DDBJ whole genome shotgun (WGS) entry which is preliminary data.</text>
</comment>
<evidence type="ECO:0000256" key="4">
    <source>
        <dbReference type="ARBA" id="ARBA00023163"/>
    </source>
</evidence>
<dbReference type="GO" id="GO:0008270">
    <property type="term" value="F:zinc ion binding"/>
    <property type="evidence" value="ECO:0007669"/>
    <property type="project" value="InterPro"/>
</dbReference>
<dbReference type="CDD" id="cd00067">
    <property type="entry name" value="GAL4"/>
    <property type="match status" value="1"/>
</dbReference>
<dbReference type="SUPFAM" id="SSF57701">
    <property type="entry name" value="Zn2/Cys6 DNA-binding domain"/>
    <property type="match status" value="1"/>
</dbReference>
<evidence type="ECO:0000256" key="1">
    <source>
        <dbReference type="ARBA" id="ARBA00022723"/>
    </source>
</evidence>
<dbReference type="PANTHER" id="PTHR47425:SF3">
    <property type="entry name" value="ZN(II)2CYS6 TRANSCRIPTION FACTOR (EUROFUNG)"/>
    <property type="match status" value="1"/>
</dbReference>
<evidence type="ECO:0000259" key="7">
    <source>
        <dbReference type="PROSITE" id="PS50048"/>
    </source>
</evidence>
<reference evidence="8" key="1">
    <citation type="journal article" date="2022" name="bioRxiv">
        <title>Deciphering the potential niche of two novel black yeast fungi from a biological soil crust based on their genomes, phenotypes, and melanin regulation.</title>
        <authorList>
            <consortium name="DOE Joint Genome Institute"/>
            <person name="Carr E.C."/>
            <person name="Barton Q."/>
            <person name="Grambo S."/>
            <person name="Sullivan M."/>
            <person name="Renfro C.M."/>
            <person name="Kuo A."/>
            <person name="Pangilinan J."/>
            <person name="Lipzen A."/>
            <person name="Keymanesh K."/>
            <person name="Savage E."/>
            <person name="Barry K."/>
            <person name="Grigoriev I.V."/>
            <person name="Riekhof W.R."/>
            <person name="Harris S.S."/>
        </authorList>
    </citation>
    <scope>NUCLEOTIDE SEQUENCE</scope>
    <source>
        <strain evidence="8">JF 03-4F</strain>
    </source>
</reference>
<name>A0AAN6E161_9EURO</name>
<keyword evidence="2" id="KW-0805">Transcription regulation</keyword>
<feature type="domain" description="Zn(2)-C6 fungal-type" evidence="7">
    <location>
        <begin position="37"/>
        <end position="69"/>
    </location>
</feature>
<keyword evidence="4" id="KW-0804">Transcription</keyword>
<keyword evidence="1" id="KW-0479">Metal-binding</keyword>
<evidence type="ECO:0000256" key="2">
    <source>
        <dbReference type="ARBA" id="ARBA00023015"/>
    </source>
</evidence>
<keyword evidence="5" id="KW-0539">Nucleus</keyword>
<sequence>MNGPIDTVEDAPNASAKRKLVSPDDARHVIKRRAARACQSCRTRKVRCDIVVSQGRCTNCKLDNLECILLSSKRGKNDTTQKENTDWLPPVSPASTRDTNVAPPAIINEARQESAIPSLPITTVTDDVPVCLTFDDEDMHDMTEPHMGPSNGFNTPEAGESTVVGHFRSQDNSQTETFAHGRIGALPQPLSAASASESTFTGCYTSDSSMENDLPSFIKPLPTNIDPEDLKYLARKGAFMVPAADLRAEILRSYVFTVYPFMPILDLKEFVDIVLNPDSGGKVSLLLFQAVMFAGLSSLKQEVIQHTGCKTLKQARKTFFTKVLSLYDLGIERQDTVVLQSLLLMSLWYEKWDDRKHTWHWTGLALSLAQSMGLNRGAGSANLPPKVRRLRRRIWWSLYIRDRLIALGTRRSMRIKDEDYDMPLLAIEDFDIEPLNGPFGAPSNGWLMGRDANQSRGLTLMCIELSRLCICIGHVLQSQYTTLGERSPLTSTLMVVPKSPYERAKELTNRDDELEQWYQGLDPQLQNVAHDSPRDPSTNSLEIHWSILQVIHQTAVSILHRPQILEPCPSGSEGAQAQHLSRGKVGNAARKITKIMHAMLRRDQVRFLPTSGLSALLSASLGHMLEIKSNDENLRDASIFRFYQTMQVLQRLREIYAAADSAVSFLASAVRKAGISAPIQLASQTTPSFMIATTRKETLGAVALPEPGLTSDPVPTQRPASMDTIIHLQENQTNQHGAYAGSTRQTGSEIAQASTLPDKSSGNIHDLMGFQTEGTLTHGSAANALNGARGGAFPSSGTYYDTEFNMSFHDMESQHPRELGAAALPDPLLHWVVNEEFFHLNSSLDHVMSEEPMGFNYDICADAFGLLDSLVIETNETDTITVNRSNAD</sequence>
<dbReference type="SMART" id="SM00906">
    <property type="entry name" value="Fungal_trans"/>
    <property type="match status" value="1"/>
</dbReference>
<dbReference type="SMART" id="SM00066">
    <property type="entry name" value="GAL4"/>
    <property type="match status" value="1"/>
</dbReference>
<dbReference type="PANTHER" id="PTHR47425">
    <property type="entry name" value="FARB-RELATED"/>
    <property type="match status" value="1"/>
</dbReference>
<dbReference type="AlphaFoldDB" id="A0AAN6E161"/>
<feature type="region of interest" description="Disordered" evidence="6">
    <location>
        <begin position="1"/>
        <end position="22"/>
    </location>
</feature>
<dbReference type="InterPro" id="IPR052761">
    <property type="entry name" value="Fungal_Detox/Toxin_TFs"/>
</dbReference>
<dbReference type="GO" id="GO:0000981">
    <property type="term" value="F:DNA-binding transcription factor activity, RNA polymerase II-specific"/>
    <property type="evidence" value="ECO:0007669"/>
    <property type="project" value="InterPro"/>
</dbReference>
<dbReference type="InterPro" id="IPR036864">
    <property type="entry name" value="Zn2-C6_fun-type_DNA-bd_sf"/>
</dbReference>
<proteinExistence type="predicted"/>